<dbReference type="InterPro" id="IPR013740">
    <property type="entry name" value="Redoxin"/>
</dbReference>
<dbReference type="Gene3D" id="3.40.30.10">
    <property type="entry name" value="Glutaredoxin"/>
    <property type="match status" value="1"/>
</dbReference>
<keyword evidence="2" id="KW-0201">Cytochrome c-type biogenesis</keyword>
<proteinExistence type="predicted"/>
<dbReference type="InterPro" id="IPR050553">
    <property type="entry name" value="Thioredoxin_ResA/DsbE_sf"/>
</dbReference>
<feature type="domain" description="Thioredoxin" evidence="5">
    <location>
        <begin position="26"/>
        <end position="170"/>
    </location>
</feature>
<keyword evidence="4" id="KW-0676">Redox-active center</keyword>
<dbReference type="SUPFAM" id="SSF52833">
    <property type="entry name" value="Thioredoxin-like"/>
    <property type="match status" value="1"/>
</dbReference>
<dbReference type="Pfam" id="PF08534">
    <property type="entry name" value="Redoxin"/>
    <property type="match status" value="1"/>
</dbReference>
<dbReference type="PANTHER" id="PTHR42852:SF6">
    <property type="entry name" value="THIOL:DISULFIDE INTERCHANGE PROTEIN DSBE"/>
    <property type="match status" value="1"/>
</dbReference>
<protein>
    <submittedName>
        <fullName evidence="6">TlpA disulfide reductase family protein</fullName>
    </submittedName>
</protein>
<evidence type="ECO:0000313" key="6">
    <source>
        <dbReference type="EMBL" id="MDZ5461184.1"/>
    </source>
</evidence>
<accession>A0ABU5IQN7</accession>
<evidence type="ECO:0000313" key="7">
    <source>
        <dbReference type="Proteomes" id="UP001293718"/>
    </source>
</evidence>
<dbReference type="PROSITE" id="PS51352">
    <property type="entry name" value="THIOREDOXIN_2"/>
    <property type="match status" value="1"/>
</dbReference>
<dbReference type="InterPro" id="IPR036249">
    <property type="entry name" value="Thioredoxin-like_sf"/>
</dbReference>
<dbReference type="RefSeq" id="WP_322468425.1">
    <property type="nucleotide sequence ID" value="NZ_JAXOJX010000100.1"/>
</dbReference>
<gene>
    <name evidence="6" type="ORF">SM757_31885</name>
</gene>
<dbReference type="EMBL" id="JAXOJX010000100">
    <property type="protein sequence ID" value="MDZ5461184.1"/>
    <property type="molecule type" value="Genomic_DNA"/>
</dbReference>
<dbReference type="Proteomes" id="UP001293718">
    <property type="component" value="Unassembled WGS sequence"/>
</dbReference>
<sequence>MKRRLWITTAVAAAAGGAGLAWWRSQPQGTPAPEALWTLELERPQGGALVLSALRGQPLLVNFWATWCPPCIKEMPEIDRFSRDFKARGGHVLGVAVDGAAPVREFLQKRPVGYDVALAGLAGSELMRQLGNTGGVLPYTVLLDAQGHIRRQKPGETTREELSRWVSDLG</sequence>
<evidence type="ECO:0000256" key="1">
    <source>
        <dbReference type="ARBA" id="ARBA00004196"/>
    </source>
</evidence>
<evidence type="ECO:0000256" key="4">
    <source>
        <dbReference type="ARBA" id="ARBA00023284"/>
    </source>
</evidence>
<dbReference type="PANTHER" id="PTHR42852">
    <property type="entry name" value="THIOL:DISULFIDE INTERCHANGE PROTEIN DSBE"/>
    <property type="match status" value="1"/>
</dbReference>
<evidence type="ECO:0000256" key="2">
    <source>
        <dbReference type="ARBA" id="ARBA00022748"/>
    </source>
</evidence>
<dbReference type="CDD" id="cd02966">
    <property type="entry name" value="TlpA_like_family"/>
    <property type="match status" value="1"/>
</dbReference>
<evidence type="ECO:0000256" key="3">
    <source>
        <dbReference type="ARBA" id="ARBA00023157"/>
    </source>
</evidence>
<organism evidence="6 7">
    <name type="scientific">Azohydromonas lata</name>
    <dbReference type="NCBI Taxonomy" id="45677"/>
    <lineage>
        <taxon>Bacteria</taxon>
        <taxon>Pseudomonadati</taxon>
        <taxon>Pseudomonadota</taxon>
        <taxon>Betaproteobacteria</taxon>
        <taxon>Burkholderiales</taxon>
        <taxon>Sphaerotilaceae</taxon>
        <taxon>Azohydromonas</taxon>
    </lineage>
</organism>
<reference evidence="6 7" key="1">
    <citation type="submission" date="2023-11" db="EMBL/GenBank/DDBJ databases">
        <title>Draft genome of Azohydromonas lata strain H1 (DSM1123), a polyhydroxyalkanoate producer.</title>
        <authorList>
            <person name="Traversa D."/>
            <person name="D'Addabbo P."/>
            <person name="Pazzani C."/>
            <person name="Manzari C."/>
            <person name="Chiara M."/>
            <person name="Scrascia M."/>
        </authorList>
    </citation>
    <scope>NUCLEOTIDE SEQUENCE [LARGE SCALE GENOMIC DNA]</scope>
    <source>
        <strain evidence="6 7">H1</strain>
    </source>
</reference>
<keyword evidence="3" id="KW-1015">Disulfide bond</keyword>
<comment type="subcellular location">
    <subcellularLocation>
        <location evidence="1">Cell envelope</location>
    </subcellularLocation>
</comment>
<comment type="caution">
    <text evidence="6">The sequence shown here is derived from an EMBL/GenBank/DDBJ whole genome shotgun (WGS) entry which is preliminary data.</text>
</comment>
<dbReference type="InterPro" id="IPR013766">
    <property type="entry name" value="Thioredoxin_domain"/>
</dbReference>
<evidence type="ECO:0000259" key="5">
    <source>
        <dbReference type="PROSITE" id="PS51352"/>
    </source>
</evidence>
<keyword evidence="7" id="KW-1185">Reference proteome</keyword>
<name>A0ABU5IQN7_9BURK</name>